<reference evidence="1 2" key="1">
    <citation type="submission" date="2014-04" db="EMBL/GenBank/DDBJ databases">
        <title>Genome assembly of Hyalangium minutum DSM 14724.</title>
        <authorList>
            <person name="Sharma G."/>
            <person name="Subramanian S."/>
        </authorList>
    </citation>
    <scope>NUCLEOTIDE SEQUENCE [LARGE SCALE GENOMIC DNA]</scope>
    <source>
        <strain evidence="1 2">DSM 14724</strain>
    </source>
</reference>
<protein>
    <submittedName>
        <fullName evidence="1">Uncharacterized protein</fullName>
    </submittedName>
</protein>
<evidence type="ECO:0000313" key="2">
    <source>
        <dbReference type="Proteomes" id="UP000028725"/>
    </source>
</evidence>
<keyword evidence="2" id="KW-1185">Reference proteome</keyword>
<dbReference type="STRING" id="394096.DB31_5268"/>
<gene>
    <name evidence="1" type="ORF">DB31_5268</name>
</gene>
<accession>A0A085WRB3</accession>
<sequence length="117" mass="12825">MATFKEALQGLANATADLSSLQVYTYSGDVNSVLTGDGGGIDWDQLFTKSKANSGTLKLVAATKVQFDGDTVNFQTSEKLDRIEEMLRLHEQSVNNSRMARQSLVQFFMDGLKNAVK</sequence>
<dbReference type="AlphaFoldDB" id="A0A085WRB3"/>
<name>A0A085WRB3_9BACT</name>
<dbReference type="RefSeq" id="WP_044185029.1">
    <property type="nucleotide sequence ID" value="NZ_JMCB01000003.1"/>
</dbReference>
<organism evidence="1 2">
    <name type="scientific">Hyalangium minutum</name>
    <dbReference type="NCBI Taxonomy" id="394096"/>
    <lineage>
        <taxon>Bacteria</taxon>
        <taxon>Pseudomonadati</taxon>
        <taxon>Myxococcota</taxon>
        <taxon>Myxococcia</taxon>
        <taxon>Myxococcales</taxon>
        <taxon>Cystobacterineae</taxon>
        <taxon>Archangiaceae</taxon>
        <taxon>Hyalangium</taxon>
    </lineage>
</organism>
<proteinExistence type="predicted"/>
<dbReference type="OrthoDB" id="6307106at2"/>
<dbReference type="Proteomes" id="UP000028725">
    <property type="component" value="Unassembled WGS sequence"/>
</dbReference>
<dbReference type="EMBL" id="JMCB01000003">
    <property type="protein sequence ID" value="KFE70226.1"/>
    <property type="molecule type" value="Genomic_DNA"/>
</dbReference>
<evidence type="ECO:0000313" key="1">
    <source>
        <dbReference type="EMBL" id="KFE70226.1"/>
    </source>
</evidence>
<comment type="caution">
    <text evidence="1">The sequence shown here is derived from an EMBL/GenBank/DDBJ whole genome shotgun (WGS) entry which is preliminary data.</text>
</comment>